<dbReference type="InterPro" id="IPR028952">
    <property type="entry name" value="Imm63"/>
</dbReference>
<dbReference type="AlphaFoldDB" id="A0A1M6NC10"/>
<reference evidence="2 3" key="1">
    <citation type="submission" date="2016-11" db="EMBL/GenBank/DDBJ databases">
        <authorList>
            <person name="Jaros S."/>
            <person name="Januszkiewicz K."/>
            <person name="Wedrychowicz H."/>
        </authorList>
    </citation>
    <scope>NUCLEOTIDE SEQUENCE [LARGE SCALE GENOMIC DNA]</scope>
    <source>
        <strain evidence="2 3">DSM 21758</strain>
    </source>
</reference>
<proteinExistence type="predicted"/>
<dbReference type="RefSeq" id="WP_072989053.1">
    <property type="nucleotide sequence ID" value="NZ_FQZB01000012.1"/>
</dbReference>
<organism evidence="2 3">
    <name type="scientific">Clostridium cavendishii DSM 21758</name>
    <dbReference type="NCBI Taxonomy" id="1121302"/>
    <lineage>
        <taxon>Bacteria</taxon>
        <taxon>Bacillati</taxon>
        <taxon>Bacillota</taxon>
        <taxon>Clostridia</taxon>
        <taxon>Eubacteriales</taxon>
        <taxon>Clostridiaceae</taxon>
        <taxon>Clostridium</taxon>
    </lineage>
</organism>
<evidence type="ECO:0000259" key="1">
    <source>
        <dbReference type="Pfam" id="PF15599"/>
    </source>
</evidence>
<dbReference type="Proteomes" id="UP000184310">
    <property type="component" value="Unassembled WGS sequence"/>
</dbReference>
<dbReference type="OrthoDB" id="2360777at2"/>
<feature type="domain" description="Immunity protein 63" evidence="1">
    <location>
        <begin position="44"/>
        <end position="134"/>
    </location>
</feature>
<dbReference type="EMBL" id="FQZB01000012">
    <property type="protein sequence ID" value="SHJ93222.1"/>
    <property type="molecule type" value="Genomic_DNA"/>
</dbReference>
<evidence type="ECO:0000313" key="2">
    <source>
        <dbReference type="EMBL" id="SHJ93222.1"/>
    </source>
</evidence>
<sequence length="160" mass="19215">MINRDIIYNELKEIAKKNNIEDFQSICCGRGLDCGELCIEYNYGKYILFAYDRGNESFHYETDDIAEFKYTVFQHICTHNGFNYEVKQRKNNDSISRDNDNLMSDHRKIAFEYALHQLNKISSIWMERAIPEYEKLLNLWRKSKDVYFNRDTMEFEVKGD</sequence>
<dbReference type="Pfam" id="PF15599">
    <property type="entry name" value="Imm63"/>
    <property type="match status" value="1"/>
</dbReference>
<protein>
    <submittedName>
        <fullName evidence="2">Immunity protein 63</fullName>
    </submittedName>
</protein>
<evidence type="ECO:0000313" key="3">
    <source>
        <dbReference type="Proteomes" id="UP000184310"/>
    </source>
</evidence>
<gene>
    <name evidence="2" type="ORF">SAMN02745163_02859</name>
</gene>
<keyword evidence="3" id="KW-1185">Reference proteome</keyword>
<accession>A0A1M6NC10</accession>
<name>A0A1M6NC10_9CLOT</name>
<dbReference type="STRING" id="1121302.SAMN02745163_02859"/>